<feature type="transmembrane region" description="Helical" evidence="2">
    <location>
        <begin position="73"/>
        <end position="96"/>
    </location>
</feature>
<keyword evidence="2" id="KW-0812">Transmembrane</keyword>
<keyword evidence="2" id="KW-0472">Membrane</keyword>
<gene>
    <name evidence="3" type="ORF">BCR42DRAFT_419665</name>
</gene>
<feature type="transmembrane region" description="Helical" evidence="2">
    <location>
        <begin position="32"/>
        <end position="53"/>
    </location>
</feature>
<dbReference type="STRING" id="90262.A0A1X2IA37"/>
<reference evidence="3 4" key="1">
    <citation type="submission" date="2016-07" db="EMBL/GenBank/DDBJ databases">
        <title>Pervasive Adenine N6-methylation of Active Genes in Fungi.</title>
        <authorList>
            <consortium name="DOE Joint Genome Institute"/>
            <person name="Mondo S.J."/>
            <person name="Dannebaum R.O."/>
            <person name="Kuo R.C."/>
            <person name="Labutti K."/>
            <person name="Haridas S."/>
            <person name="Kuo A."/>
            <person name="Salamov A."/>
            <person name="Ahrendt S.R."/>
            <person name="Lipzen A."/>
            <person name="Sullivan W."/>
            <person name="Andreopoulos W.B."/>
            <person name="Clum A."/>
            <person name="Lindquist E."/>
            <person name="Daum C."/>
            <person name="Ramamoorthy G.K."/>
            <person name="Gryganskyi A."/>
            <person name="Culley D."/>
            <person name="Magnuson J.K."/>
            <person name="James T.Y."/>
            <person name="O'Malley M.A."/>
            <person name="Stajich J.E."/>
            <person name="Spatafora J.W."/>
            <person name="Visel A."/>
            <person name="Grigoriev I.V."/>
        </authorList>
    </citation>
    <scope>NUCLEOTIDE SEQUENCE [LARGE SCALE GENOMIC DNA]</scope>
    <source>
        <strain evidence="3 4">NRRL 1336</strain>
    </source>
</reference>
<keyword evidence="4" id="KW-1185">Reference proteome</keyword>
<dbReference type="AlphaFoldDB" id="A0A1X2IA37"/>
<comment type="caution">
    <text evidence="3">The sequence shown here is derived from an EMBL/GenBank/DDBJ whole genome shotgun (WGS) entry which is preliminary data.</text>
</comment>
<evidence type="ECO:0000313" key="4">
    <source>
        <dbReference type="Proteomes" id="UP000193560"/>
    </source>
</evidence>
<sequence>MLPTRPIRTKDDLTKLQDQYKRSRLHPRCCGCFPNWFGSLLGCLIMSGFSFYFAVLSFMQKSPFYSNLETAPLIVFGVVNIIFGLVTLFTFIMIVISHRVFDRHLVYILGMAAAAVVIDTLANFIYFIANPKTFHDWCISDGLFQIQDSMNMNSTLPLESDYYNCERLFNDEIKWSLLCVVLIFLLYTHWTVFVATFIGKLFIPMDPMLLVPDPVMNMEAVQPHMMANLPPSSSKEETTIYSNIKPSRMSSKPSFPGSARGSGGNSLSSDKILISPIGTTTTG</sequence>
<feature type="transmembrane region" description="Helical" evidence="2">
    <location>
        <begin position="175"/>
        <end position="198"/>
    </location>
</feature>
<name>A0A1X2IA37_9FUNG</name>
<dbReference type="EMBL" id="MCGE01000018">
    <property type="protein sequence ID" value="ORZ12643.1"/>
    <property type="molecule type" value="Genomic_DNA"/>
</dbReference>
<evidence type="ECO:0000313" key="3">
    <source>
        <dbReference type="EMBL" id="ORZ12643.1"/>
    </source>
</evidence>
<dbReference type="OrthoDB" id="2272986at2759"/>
<evidence type="ECO:0000256" key="2">
    <source>
        <dbReference type="SAM" id="Phobius"/>
    </source>
</evidence>
<feature type="region of interest" description="Disordered" evidence="1">
    <location>
        <begin position="245"/>
        <end position="283"/>
    </location>
</feature>
<organism evidence="3 4">
    <name type="scientific">Absidia repens</name>
    <dbReference type="NCBI Taxonomy" id="90262"/>
    <lineage>
        <taxon>Eukaryota</taxon>
        <taxon>Fungi</taxon>
        <taxon>Fungi incertae sedis</taxon>
        <taxon>Mucoromycota</taxon>
        <taxon>Mucoromycotina</taxon>
        <taxon>Mucoromycetes</taxon>
        <taxon>Mucorales</taxon>
        <taxon>Cunninghamellaceae</taxon>
        <taxon>Absidia</taxon>
    </lineage>
</organism>
<proteinExistence type="predicted"/>
<keyword evidence="2" id="KW-1133">Transmembrane helix</keyword>
<dbReference type="Proteomes" id="UP000193560">
    <property type="component" value="Unassembled WGS sequence"/>
</dbReference>
<feature type="transmembrane region" description="Helical" evidence="2">
    <location>
        <begin position="105"/>
        <end position="129"/>
    </location>
</feature>
<protein>
    <submittedName>
        <fullName evidence="3">Uncharacterized protein</fullName>
    </submittedName>
</protein>
<accession>A0A1X2IA37</accession>
<evidence type="ECO:0000256" key="1">
    <source>
        <dbReference type="SAM" id="MobiDB-lite"/>
    </source>
</evidence>